<dbReference type="InterPro" id="IPR021293">
    <property type="entry name" value="DUF2865"/>
</dbReference>
<evidence type="ECO:0008006" key="6">
    <source>
        <dbReference type="Google" id="ProtNLM"/>
    </source>
</evidence>
<feature type="signal peptide" evidence="2">
    <location>
        <begin position="1"/>
        <end position="30"/>
    </location>
</feature>
<dbReference type="Pfam" id="PF11064">
    <property type="entry name" value="DUF2865"/>
    <property type="match status" value="1"/>
</dbReference>
<sequence length="346" mass="36971">MNTHRHIAYMVRALALALACVPILAQPAGAQSRACRSLQAQLASLPTSASAGQAAKYDRAIAQQGVELGRARDNARTARCGGLFASRSQQCAQLNATIARMARNLADLQNKRRTMTVPSGSRRERARLLASLKANGCGNRPAASVPVRKEAPKHQQAARPDSGGAVYRTMCVRLSDGYYFPISFSVPRIMFDRDAAACQARCLGTQVALYAYDVTAQESSAMVSVADGSPYTELDTAYRYRQAPVRTPMCGAAAPAQKKSFTILAGATDKREVASIPAPIQRPDPEAQETGTEAAVDVAPAKREPREGAPAGDRRVRVVGPTFLPDQAEAIDLRAPARTPVRSAQP</sequence>
<feature type="chain" id="PRO_5045034186" description="DUF2865 domain-containing protein" evidence="2">
    <location>
        <begin position="31"/>
        <end position="346"/>
    </location>
</feature>
<dbReference type="RefSeq" id="WP_338528077.1">
    <property type="nucleotide sequence ID" value="NZ_CP030941.1"/>
</dbReference>
<dbReference type="Proteomes" id="UP001342418">
    <property type="component" value="Chromosome"/>
</dbReference>
<evidence type="ECO:0000313" key="4">
    <source>
        <dbReference type="EMBL" id="UUP19625.1"/>
    </source>
</evidence>
<dbReference type="EMBL" id="CP030941">
    <property type="protein sequence ID" value="UUP15577.1"/>
    <property type="molecule type" value="Genomic_DNA"/>
</dbReference>
<keyword evidence="5" id="KW-1185">Reference proteome</keyword>
<dbReference type="EMBL" id="CP030941">
    <property type="protein sequence ID" value="UUP19625.1"/>
    <property type="molecule type" value="Genomic_DNA"/>
</dbReference>
<evidence type="ECO:0000313" key="5">
    <source>
        <dbReference type="Proteomes" id="UP001342418"/>
    </source>
</evidence>
<keyword evidence="2" id="KW-0732">Signal</keyword>
<feature type="region of interest" description="Disordered" evidence="1">
    <location>
        <begin position="139"/>
        <end position="161"/>
    </location>
</feature>
<protein>
    <recommendedName>
        <fullName evidence="6">DUF2865 domain-containing protein</fullName>
    </recommendedName>
</protein>
<feature type="compositionally biased region" description="Basic and acidic residues" evidence="1">
    <location>
        <begin position="300"/>
        <end position="316"/>
    </location>
</feature>
<evidence type="ECO:0000256" key="1">
    <source>
        <dbReference type="SAM" id="MobiDB-lite"/>
    </source>
</evidence>
<feature type="region of interest" description="Disordered" evidence="1">
    <location>
        <begin position="280"/>
        <end position="318"/>
    </location>
</feature>
<name>A0ABY5MNR1_9HYPH</name>
<proteinExistence type="predicted"/>
<evidence type="ECO:0000313" key="3">
    <source>
        <dbReference type="EMBL" id="UUP15577.1"/>
    </source>
</evidence>
<reference evidence="4 5" key="1">
    <citation type="submission" date="2018-07" db="EMBL/GenBank/DDBJ databases">
        <title>Genome sequence of Nitratireductor thuwali#1536.</title>
        <authorList>
            <person name="Michoud G."/>
            <person name="Merlino G."/>
            <person name="Sefrji F.O."/>
            <person name="Daffonchio D."/>
        </authorList>
    </citation>
    <scope>NUCLEOTIDE SEQUENCE [LARGE SCALE GENOMIC DNA]</scope>
    <source>
        <strain evidence="4">1536</strain>
        <strain evidence="5">Nit1536</strain>
    </source>
</reference>
<accession>A0ABY5MNR1</accession>
<evidence type="ECO:0000256" key="2">
    <source>
        <dbReference type="SAM" id="SignalP"/>
    </source>
</evidence>
<organism evidence="4 5">
    <name type="scientific">Nitratireductor thuwali</name>
    <dbReference type="NCBI Taxonomy" id="2267699"/>
    <lineage>
        <taxon>Bacteria</taxon>
        <taxon>Pseudomonadati</taxon>
        <taxon>Pseudomonadota</taxon>
        <taxon>Alphaproteobacteria</taxon>
        <taxon>Hyphomicrobiales</taxon>
        <taxon>Phyllobacteriaceae</taxon>
        <taxon>Nitratireductor</taxon>
    </lineage>
</organism>
<gene>
    <name evidence="3" type="ORF">NTH_00014</name>
    <name evidence="4" type="ORF">NTH_04131</name>
</gene>